<dbReference type="GeneID" id="9617995"/>
<accession>D8TWF7</accession>
<dbReference type="KEGG" id="vcn:VOLCADRAFT_104838"/>
<evidence type="ECO:0000256" key="1">
    <source>
        <dbReference type="SAM" id="MobiDB-lite"/>
    </source>
</evidence>
<feature type="region of interest" description="Disordered" evidence="1">
    <location>
        <begin position="57"/>
        <end position="82"/>
    </location>
</feature>
<keyword evidence="3" id="KW-1185">Reference proteome</keyword>
<evidence type="ECO:0000313" key="3">
    <source>
        <dbReference type="Proteomes" id="UP000001058"/>
    </source>
</evidence>
<dbReference type="EMBL" id="GL378341">
    <property type="protein sequence ID" value="EFJ48145.1"/>
    <property type="molecule type" value="Genomic_DNA"/>
</dbReference>
<dbReference type="InParanoid" id="D8TWF7"/>
<proteinExistence type="predicted"/>
<gene>
    <name evidence="2" type="ORF">VOLCADRAFT_104838</name>
</gene>
<dbReference type="Proteomes" id="UP000001058">
    <property type="component" value="Unassembled WGS sequence"/>
</dbReference>
<sequence length="232" mass="25253">MLPPVANWSQFLSYGIELWFNPASVRIGAVFPSSLLLHFAPPHDRLFAGPRRSERDIMKSTTSLSGSESRTGPPDSSRTPYRSIRVGQGIPLSAVALSAAASPLSAAAVAIVLVLGRISDVPAGWRTARSQYGKCFTDYLGQRSLGLRSTMRPSSRSPGSRDIQKTGYKNGHQGPCGNSIPQMPSQGRQVVEKCSPLLIPFNGSTVSNSCCREREEEVKRCWIVDTTTDRCR</sequence>
<reference evidence="2 3" key="1">
    <citation type="journal article" date="2010" name="Science">
        <title>Genomic analysis of organismal complexity in the multicellular green alga Volvox carteri.</title>
        <authorList>
            <person name="Prochnik S.E."/>
            <person name="Umen J."/>
            <person name="Nedelcu A.M."/>
            <person name="Hallmann A."/>
            <person name="Miller S.M."/>
            <person name="Nishii I."/>
            <person name="Ferris P."/>
            <person name="Kuo A."/>
            <person name="Mitros T."/>
            <person name="Fritz-Laylin L.K."/>
            <person name="Hellsten U."/>
            <person name="Chapman J."/>
            <person name="Simakov O."/>
            <person name="Rensing S.A."/>
            <person name="Terry A."/>
            <person name="Pangilinan J."/>
            <person name="Kapitonov V."/>
            <person name="Jurka J."/>
            <person name="Salamov A."/>
            <person name="Shapiro H."/>
            <person name="Schmutz J."/>
            <person name="Grimwood J."/>
            <person name="Lindquist E."/>
            <person name="Lucas S."/>
            <person name="Grigoriev I.V."/>
            <person name="Schmitt R."/>
            <person name="Kirk D."/>
            <person name="Rokhsar D.S."/>
        </authorList>
    </citation>
    <scope>NUCLEOTIDE SEQUENCE [LARGE SCALE GENOMIC DNA]</scope>
    <source>
        <strain evidence="3">f. Nagariensis / Eve</strain>
    </source>
</reference>
<organism evidence="3">
    <name type="scientific">Volvox carteri f. nagariensis</name>
    <dbReference type="NCBI Taxonomy" id="3068"/>
    <lineage>
        <taxon>Eukaryota</taxon>
        <taxon>Viridiplantae</taxon>
        <taxon>Chlorophyta</taxon>
        <taxon>core chlorophytes</taxon>
        <taxon>Chlorophyceae</taxon>
        <taxon>CS clade</taxon>
        <taxon>Chlamydomonadales</taxon>
        <taxon>Volvocaceae</taxon>
        <taxon>Volvox</taxon>
    </lineage>
</organism>
<dbReference type="RefSeq" id="XP_002950830.1">
    <property type="nucleotide sequence ID" value="XM_002950784.1"/>
</dbReference>
<evidence type="ECO:0000313" key="2">
    <source>
        <dbReference type="EMBL" id="EFJ48145.1"/>
    </source>
</evidence>
<protein>
    <submittedName>
        <fullName evidence="2">Uncharacterized protein</fullName>
    </submittedName>
</protein>
<dbReference type="AlphaFoldDB" id="D8TWF7"/>
<feature type="compositionally biased region" description="Polar residues" evidence="1">
    <location>
        <begin position="59"/>
        <end position="80"/>
    </location>
</feature>
<feature type="region of interest" description="Disordered" evidence="1">
    <location>
        <begin position="148"/>
        <end position="184"/>
    </location>
</feature>
<name>D8TWF7_VOLCA</name>